<name>A0A834UG20_VESPE</name>
<dbReference type="Proteomes" id="UP000600918">
    <property type="component" value="Unassembled WGS sequence"/>
</dbReference>
<evidence type="ECO:0000313" key="3">
    <source>
        <dbReference type="Proteomes" id="UP000600918"/>
    </source>
</evidence>
<evidence type="ECO:0000256" key="1">
    <source>
        <dbReference type="SAM" id="MobiDB-lite"/>
    </source>
</evidence>
<accession>A0A834UG20</accession>
<gene>
    <name evidence="2" type="ORF">H0235_000033</name>
</gene>
<dbReference type="AlphaFoldDB" id="A0A834UG20"/>
<protein>
    <submittedName>
        <fullName evidence="2">Uncharacterized protein</fullName>
    </submittedName>
</protein>
<dbReference type="EMBL" id="JACSDY010000001">
    <property type="protein sequence ID" value="KAF7437642.1"/>
    <property type="molecule type" value="Genomic_DNA"/>
</dbReference>
<keyword evidence="3" id="KW-1185">Reference proteome</keyword>
<feature type="region of interest" description="Disordered" evidence="1">
    <location>
        <begin position="78"/>
        <end position="100"/>
    </location>
</feature>
<reference evidence="2" key="1">
    <citation type="journal article" date="2020" name="G3 (Bethesda)">
        <title>High-Quality Assemblies for Three Invasive Social Wasps from the &lt;i&gt;Vespula&lt;/i&gt; Genus.</title>
        <authorList>
            <person name="Harrop T.W.R."/>
            <person name="Guhlin J."/>
            <person name="McLaughlin G.M."/>
            <person name="Permina E."/>
            <person name="Stockwell P."/>
            <person name="Gilligan J."/>
            <person name="Le Lec M.F."/>
            <person name="Gruber M.A.M."/>
            <person name="Quinn O."/>
            <person name="Lovegrove M."/>
            <person name="Duncan E.J."/>
            <person name="Remnant E.J."/>
            <person name="Van Eeckhoven J."/>
            <person name="Graham B."/>
            <person name="Knapp R.A."/>
            <person name="Langford K.W."/>
            <person name="Kronenberg Z."/>
            <person name="Press M.O."/>
            <person name="Eacker S.M."/>
            <person name="Wilson-Rankin E.E."/>
            <person name="Purcell J."/>
            <person name="Lester P.J."/>
            <person name="Dearden P.K."/>
        </authorList>
    </citation>
    <scope>NUCLEOTIDE SEQUENCE</scope>
    <source>
        <strain evidence="2">Volc-1</strain>
    </source>
</reference>
<sequence>MATATLMVVIRERCRVSMSETRNVVRHATAILKQTTRMDSAAVTLAPIAAVATILSALHARVLAISLQGQTSLCEEKRATRIPRTDSTPSRPPTYPVVDLLPSLPTRVRRNHRDGRVLAF</sequence>
<proteinExistence type="predicted"/>
<evidence type="ECO:0000313" key="2">
    <source>
        <dbReference type="EMBL" id="KAF7437642.1"/>
    </source>
</evidence>
<comment type="caution">
    <text evidence="2">The sequence shown here is derived from an EMBL/GenBank/DDBJ whole genome shotgun (WGS) entry which is preliminary data.</text>
</comment>
<organism evidence="2 3">
    <name type="scientific">Vespula pensylvanica</name>
    <name type="common">Western yellow jacket</name>
    <name type="synonym">Wasp</name>
    <dbReference type="NCBI Taxonomy" id="30213"/>
    <lineage>
        <taxon>Eukaryota</taxon>
        <taxon>Metazoa</taxon>
        <taxon>Ecdysozoa</taxon>
        <taxon>Arthropoda</taxon>
        <taxon>Hexapoda</taxon>
        <taxon>Insecta</taxon>
        <taxon>Pterygota</taxon>
        <taxon>Neoptera</taxon>
        <taxon>Endopterygota</taxon>
        <taxon>Hymenoptera</taxon>
        <taxon>Apocrita</taxon>
        <taxon>Aculeata</taxon>
        <taxon>Vespoidea</taxon>
        <taxon>Vespidae</taxon>
        <taxon>Vespinae</taxon>
        <taxon>Vespula</taxon>
    </lineage>
</organism>